<dbReference type="AlphaFoldDB" id="A0A191T953"/>
<dbReference type="Gene3D" id="2.40.50.90">
    <property type="match status" value="1"/>
</dbReference>
<evidence type="ECO:0000313" key="6">
    <source>
        <dbReference type="EMBL" id="ANI75625.1"/>
    </source>
</evidence>
<reference evidence="6" key="1">
    <citation type="submission" date="2016-03" db="EMBL/GenBank/DDBJ databases">
        <title>Resistome analysis of KPC-2-producing Escherichia coli ST224 strain isolated in Brazil using whole genome sequencing.</title>
        <authorList>
            <person name="Rossi I.G."/>
            <person name="Araujo B.F."/>
            <person name="Cerdeira L.T."/>
            <person name="Campos P.A."/>
            <person name="Royer S."/>
            <person name="Ferreira M.L."/>
            <person name="Batistao D.W.F."/>
            <person name="Souza T.A."/>
            <person name="Vancan S.I.S."/>
            <person name="Lincopan N."/>
            <person name="Gontijo-Filho P.P."/>
            <person name="Ribas R.M."/>
        </authorList>
    </citation>
    <scope>NUCLEOTIDE SEQUENCE</scope>
    <source>
        <strain evidence="6">ECO37</strain>
        <plasmid evidence="6">ECO37P2</plasmid>
    </source>
</reference>
<dbReference type="PANTHER" id="PTHR12302">
    <property type="entry name" value="EBNA2 BINDING PROTEIN P100"/>
    <property type="match status" value="1"/>
</dbReference>
<feature type="domain" description="TNase-like" evidence="5">
    <location>
        <begin position="18"/>
        <end position="148"/>
    </location>
</feature>
<dbReference type="SMART" id="SM00318">
    <property type="entry name" value="SNc"/>
    <property type="match status" value="1"/>
</dbReference>
<name>A0A191T953_ECOLX</name>
<evidence type="ECO:0000256" key="4">
    <source>
        <dbReference type="SAM" id="SignalP"/>
    </source>
</evidence>
<dbReference type="InterPro" id="IPR002071">
    <property type="entry name" value="Thermonucl_AS"/>
</dbReference>
<dbReference type="PROSITE" id="PS01284">
    <property type="entry name" value="TNASE_2"/>
    <property type="match status" value="1"/>
</dbReference>
<proteinExistence type="predicted"/>
<dbReference type="PROSITE" id="PS01123">
    <property type="entry name" value="TNASE_1"/>
    <property type="match status" value="1"/>
</dbReference>
<keyword evidence="4" id="KW-0732">Signal</keyword>
<keyword evidence="6" id="KW-0614">Plasmid</keyword>
<sequence>MKKKLAKWIVVILFLPVLTRAATVTRILDGDTLEVTEDNKTLRVRLIDIDAPEKKQPYGQKAKQFLTDFVKNADAVAVRSMGTDRYGRTLAQVYVKKCERECLSYLVNAEMVKNGYAWAYRYHNVPSSKAMEHEESEARKNRLGLWHDNEAIEPWKWRQLHNQHKE</sequence>
<keyword evidence="1" id="KW-0540">Nuclease</keyword>
<dbReference type="PROSITE" id="PS50830">
    <property type="entry name" value="TNASE_3"/>
    <property type="match status" value="1"/>
</dbReference>
<evidence type="ECO:0000256" key="3">
    <source>
        <dbReference type="ARBA" id="ARBA00022801"/>
    </source>
</evidence>
<organism evidence="6">
    <name type="scientific">Escherichia coli</name>
    <dbReference type="NCBI Taxonomy" id="562"/>
    <lineage>
        <taxon>Bacteria</taxon>
        <taxon>Pseudomonadati</taxon>
        <taxon>Pseudomonadota</taxon>
        <taxon>Gammaproteobacteria</taxon>
        <taxon>Enterobacterales</taxon>
        <taxon>Enterobacteriaceae</taxon>
        <taxon>Escherichia</taxon>
    </lineage>
</organism>
<dbReference type="GO" id="GO:0016787">
    <property type="term" value="F:hydrolase activity"/>
    <property type="evidence" value="ECO:0007669"/>
    <property type="project" value="UniProtKB-KW"/>
</dbReference>
<evidence type="ECO:0000259" key="5">
    <source>
        <dbReference type="PROSITE" id="PS50830"/>
    </source>
</evidence>
<dbReference type="EMBL" id="KU963390">
    <property type="protein sequence ID" value="ANI75625.1"/>
    <property type="molecule type" value="Genomic_DNA"/>
</dbReference>
<protein>
    <submittedName>
        <fullName evidence="6">Chromosome partitioning protein ParB</fullName>
    </submittedName>
</protein>
<accession>A0A191T953</accession>
<dbReference type="Pfam" id="PF00565">
    <property type="entry name" value="SNase"/>
    <property type="match status" value="1"/>
</dbReference>
<dbReference type="GO" id="GO:0004519">
    <property type="term" value="F:endonuclease activity"/>
    <property type="evidence" value="ECO:0007669"/>
    <property type="project" value="UniProtKB-KW"/>
</dbReference>
<dbReference type="InterPro" id="IPR035437">
    <property type="entry name" value="SNase_OB-fold_sf"/>
</dbReference>
<dbReference type="RefSeq" id="WP_103246027.1">
    <property type="nucleotide sequence ID" value="NZ_MAUI02000023.1"/>
</dbReference>
<evidence type="ECO:0000256" key="2">
    <source>
        <dbReference type="ARBA" id="ARBA00022759"/>
    </source>
</evidence>
<dbReference type="PANTHER" id="PTHR12302:SF3">
    <property type="entry name" value="SERINE_THREONINE-PROTEIN KINASE 31"/>
    <property type="match status" value="1"/>
</dbReference>
<evidence type="ECO:0000256" key="1">
    <source>
        <dbReference type="ARBA" id="ARBA00022722"/>
    </source>
</evidence>
<feature type="chain" id="PRO_5008247575" evidence="4">
    <location>
        <begin position="22"/>
        <end position="166"/>
    </location>
</feature>
<feature type="signal peptide" evidence="4">
    <location>
        <begin position="1"/>
        <end position="21"/>
    </location>
</feature>
<keyword evidence="3" id="KW-0378">Hydrolase</keyword>
<dbReference type="SUPFAM" id="SSF50199">
    <property type="entry name" value="Staphylococcal nuclease"/>
    <property type="match status" value="1"/>
</dbReference>
<dbReference type="GO" id="GO:0003676">
    <property type="term" value="F:nucleic acid binding"/>
    <property type="evidence" value="ECO:0007669"/>
    <property type="project" value="InterPro"/>
</dbReference>
<keyword evidence="2" id="KW-0255">Endonuclease</keyword>
<geneLocation type="plasmid" evidence="6">
    <name>ECO37P2</name>
</geneLocation>
<dbReference type="InterPro" id="IPR016071">
    <property type="entry name" value="Staphylococal_nuclease_OB-fold"/>
</dbReference>